<reference evidence="6 7" key="1">
    <citation type="submission" date="2020-03" db="EMBL/GenBank/DDBJ databases">
        <title>Genomic Encyclopedia of Type Strains, Phase IV (KMG-IV): sequencing the most valuable type-strain genomes for metagenomic binning, comparative biology and taxonomic classification.</title>
        <authorList>
            <person name="Goeker M."/>
        </authorList>
    </citation>
    <scope>NUCLEOTIDE SEQUENCE [LARGE SCALE GENOMIC DNA]</scope>
    <source>
        <strain evidence="6 7">DSM 22753</strain>
    </source>
</reference>
<dbReference type="RefSeq" id="WP_140046674.1">
    <property type="nucleotide sequence ID" value="NZ_BAAAEV010000001.1"/>
</dbReference>
<evidence type="ECO:0000259" key="5">
    <source>
        <dbReference type="Pfam" id="PF03328"/>
    </source>
</evidence>
<evidence type="ECO:0000313" key="7">
    <source>
        <dbReference type="Proteomes" id="UP000788153"/>
    </source>
</evidence>
<comment type="cofactor">
    <cofactor evidence="1">
        <name>Mg(2+)</name>
        <dbReference type="ChEBI" id="CHEBI:18420"/>
    </cofactor>
</comment>
<dbReference type="PIRSF" id="PIRSF015582">
    <property type="entry name" value="Cit_lyase_B"/>
    <property type="match status" value="1"/>
</dbReference>
<comment type="caution">
    <text evidence="6">The sequence shown here is derived from an EMBL/GenBank/DDBJ whole genome shotgun (WGS) entry which is preliminary data.</text>
</comment>
<dbReference type="EMBL" id="JAASQP010000001">
    <property type="protein sequence ID" value="NIJ24296.1"/>
    <property type="molecule type" value="Genomic_DNA"/>
</dbReference>
<evidence type="ECO:0000256" key="1">
    <source>
        <dbReference type="ARBA" id="ARBA00001946"/>
    </source>
</evidence>
<evidence type="ECO:0000256" key="2">
    <source>
        <dbReference type="ARBA" id="ARBA00005568"/>
    </source>
</evidence>
<feature type="domain" description="HpcH/HpaI aldolase/citrate lyase" evidence="5">
    <location>
        <begin position="8"/>
        <end position="230"/>
    </location>
</feature>
<dbReference type="Pfam" id="PF03328">
    <property type="entry name" value="HpcH_HpaI"/>
    <property type="match status" value="1"/>
</dbReference>
<keyword evidence="4" id="KW-0460">Magnesium</keyword>
<dbReference type="InterPro" id="IPR011206">
    <property type="entry name" value="Citrate_lyase_beta/mcl1/mcl2"/>
</dbReference>
<gene>
    <name evidence="6" type="ORF">FHT01_001838</name>
</gene>
<name>A0ABX0U4H8_9SPHN</name>
<comment type="similarity">
    <text evidence="2">Belongs to the HpcH/HpaI aldolase family.</text>
</comment>
<dbReference type="Gene3D" id="3.20.20.60">
    <property type="entry name" value="Phosphoenolpyruvate-binding domains"/>
    <property type="match status" value="1"/>
</dbReference>
<dbReference type="Proteomes" id="UP000788153">
    <property type="component" value="Unassembled WGS sequence"/>
</dbReference>
<dbReference type="InterPro" id="IPR005000">
    <property type="entry name" value="Aldolase/citrate-lyase_domain"/>
</dbReference>
<accession>A0ABX0U4H8</accession>
<dbReference type="GO" id="GO:0008816">
    <property type="term" value="F:citryl-CoA lyase activity"/>
    <property type="evidence" value="ECO:0007669"/>
    <property type="project" value="UniProtKB-EC"/>
</dbReference>
<dbReference type="PANTHER" id="PTHR32308">
    <property type="entry name" value="LYASE BETA SUBUNIT, PUTATIVE (AFU_ORTHOLOGUE AFUA_4G13030)-RELATED"/>
    <property type="match status" value="1"/>
</dbReference>
<dbReference type="SUPFAM" id="SSF51621">
    <property type="entry name" value="Phosphoenolpyruvate/pyruvate domain"/>
    <property type="match status" value="1"/>
</dbReference>
<evidence type="ECO:0000313" key="6">
    <source>
        <dbReference type="EMBL" id="NIJ24296.1"/>
    </source>
</evidence>
<organism evidence="6 7">
    <name type="scientific">Sphingomonas japonica</name>
    <dbReference type="NCBI Taxonomy" id="511662"/>
    <lineage>
        <taxon>Bacteria</taxon>
        <taxon>Pseudomonadati</taxon>
        <taxon>Pseudomonadota</taxon>
        <taxon>Alphaproteobacteria</taxon>
        <taxon>Sphingomonadales</taxon>
        <taxon>Sphingomonadaceae</taxon>
        <taxon>Sphingomonas</taxon>
    </lineage>
</organism>
<dbReference type="InterPro" id="IPR015813">
    <property type="entry name" value="Pyrv/PenolPyrv_kinase-like_dom"/>
</dbReference>
<sequence>MTAPLAARSLLFAPGDSARKIAKASASAADLVLLDLEDSVAEANKAAARDLVAEHLRTTERRNAQWVRINPLDGAHALADLVTIVPARPDGIMLPKAMRADADRLDQYLTALEAAAGLPIGGIATMVVATETAKATFGLGDYAGTPRLAALTWGAEDSAAAFGASSNRAPDGSYDFPYQMLRALTLAGACAAGVTPIETIHTDFRDSEGLADVAAAARRAGYRGMMAIHPDQVAIINAAFSPTAAEIAHAERVVALFADNPGAGTIGLDGAMIDLPHLKQAQALLAIAHAADVAGNRAPPA</sequence>
<keyword evidence="3" id="KW-0479">Metal-binding</keyword>
<dbReference type="EC" id="4.1.3.34" evidence="6"/>
<evidence type="ECO:0000256" key="4">
    <source>
        <dbReference type="ARBA" id="ARBA00022842"/>
    </source>
</evidence>
<protein>
    <submittedName>
        <fullName evidence="6">Citrate lyase subunit beta/citryl-CoA lyase</fullName>
        <ecNumber evidence="6">4.1.3.34</ecNumber>
    </submittedName>
</protein>
<dbReference type="PANTHER" id="PTHR32308:SF0">
    <property type="entry name" value="HPCH_HPAI ALDOLASE_CITRATE LYASE DOMAIN-CONTAINING PROTEIN"/>
    <property type="match status" value="1"/>
</dbReference>
<keyword evidence="7" id="KW-1185">Reference proteome</keyword>
<keyword evidence="6" id="KW-0456">Lyase</keyword>
<proteinExistence type="inferred from homology"/>
<evidence type="ECO:0000256" key="3">
    <source>
        <dbReference type="ARBA" id="ARBA00022723"/>
    </source>
</evidence>
<dbReference type="InterPro" id="IPR040442">
    <property type="entry name" value="Pyrv_kinase-like_dom_sf"/>
</dbReference>